<evidence type="ECO:0000313" key="3">
    <source>
        <dbReference type="Proteomes" id="UP000811619"/>
    </source>
</evidence>
<dbReference type="AlphaFoldDB" id="A0A8K0J9Q2"/>
<feature type="compositionally biased region" description="Polar residues" evidence="1">
    <location>
        <begin position="77"/>
        <end position="86"/>
    </location>
</feature>
<dbReference type="OrthoDB" id="18412at2759"/>
<feature type="compositionally biased region" description="Low complexity" evidence="1">
    <location>
        <begin position="1"/>
        <end position="11"/>
    </location>
</feature>
<organism evidence="2 3">
    <name type="scientific">Claviceps africana</name>
    <dbReference type="NCBI Taxonomy" id="83212"/>
    <lineage>
        <taxon>Eukaryota</taxon>
        <taxon>Fungi</taxon>
        <taxon>Dikarya</taxon>
        <taxon>Ascomycota</taxon>
        <taxon>Pezizomycotina</taxon>
        <taxon>Sordariomycetes</taxon>
        <taxon>Hypocreomycetidae</taxon>
        <taxon>Hypocreales</taxon>
        <taxon>Clavicipitaceae</taxon>
        <taxon>Claviceps</taxon>
    </lineage>
</organism>
<reference evidence="2" key="1">
    <citation type="journal article" date="2020" name="bioRxiv">
        <title>Whole genome comparisons of ergot fungi reveals the divergence and evolution of species within the genus Claviceps are the result of varying mechanisms driving genome evolution and host range expansion.</title>
        <authorList>
            <person name="Wyka S.A."/>
            <person name="Mondo S.J."/>
            <person name="Liu M."/>
            <person name="Dettman J."/>
            <person name="Nalam V."/>
            <person name="Broders K.D."/>
        </authorList>
    </citation>
    <scope>NUCLEOTIDE SEQUENCE</scope>
    <source>
        <strain evidence="2">CCC 489</strain>
    </source>
</reference>
<evidence type="ECO:0000256" key="1">
    <source>
        <dbReference type="SAM" id="MobiDB-lite"/>
    </source>
</evidence>
<comment type="caution">
    <text evidence="2">The sequence shown here is derived from an EMBL/GenBank/DDBJ whole genome shotgun (WGS) entry which is preliminary data.</text>
</comment>
<sequence>MQQEQQEQQEQAVLLETPADDTQNPQRVEAPSEEEHQPSAPSSCPPAPPASKAATPCVENHPPDEPKPPVAKPDNLVTPSNGTSNSRQHDPSNPFRALDTSDRLQHLFRKYPNLPEQLMEIYSATQPPDEVSDKRLPASLMQGVHKKDNWNHDIGIRKGKEALRKARKAEGETGDAIREYSELVLHLMNTQDEKGEAATVLQQQMAQEDSKLIERLMAQERG</sequence>
<keyword evidence="3" id="KW-1185">Reference proteome</keyword>
<gene>
    <name evidence="2" type="ORF">E4U42_001137</name>
</gene>
<accession>A0A8K0J9Q2</accession>
<dbReference type="Proteomes" id="UP000811619">
    <property type="component" value="Unassembled WGS sequence"/>
</dbReference>
<protein>
    <submittedName>
        <fullName evidence="2">Uncharacterized protein</fullName>
    </submittedName>
</protein>
<feature type="region of interest" description="Disordered" evidence="1">
    <location>
        <begin position="1"/>
        <end position="101"/>
    </location>
</feature>
<evidence type="ECO:0000313" key="2">
    <source>
        <dbReference type="EMBL" id="KAG5928197.1"/>
    </source>
</evidence>
<proteinExistence type="predicted"/>
<name>A0A8K0J9Q2_9HYPO</name>
<dbReference type="EMBL" id="SRPY01000132">
    <property type="protein sequence ID" value="KAG5928197.1"/>
    <property type="molecule type" value="Genomic_DNA"/>
</dbReference>